<comment type="caution">
    <text evidence="2">The sequence shown here is derived from an EMBL/GenBank/DDBJ whole genome shotgun (WGS) entry which is preliminary data.</text>
</comment>
<evidence type="ECO:0000313" key="2">
    <source>
        <dbReference type="EMBL" id="OBX28029.1"/>
    </source>
</evidence>
<gene>
    <name evidence="2" type="ORF">A9J31_07910</name>
</gene>
<dbReference type="EMBL" id="LZDS01000027">
    <property type="protein sequence ID" value="OBX28029.1"/>
    <property type="molecule type" value="Genomic_DNA"/>
</dbReference>
<keyword evidence="1" id="KW-0812">Transmembrane</keyword>
<protein>
    <submittedName>
        <fullName evidence="2">Preprotein translocase subunit SecA</fullName>
    </submittedName>
</protein>
<keyword evidence="1" id="KW-0472">Membrane</keyword>
<dbReference type="RefSeq" id="WP_067766181.1">
    <property type="nucleotide sequence ID" value="NZ_LZDS01000027.1"/>
</dbReference>
<evidence type="ECO:0000313" key="3">
    <source>
        <dbReference type="Proteomes" id="UP000185753"/>
    </source>
</evidence>
<keyword evidence="3" id="KW-1185">Reference proteome</keyword>
<feature type="transmembrane region" description="Helical" evidence="1">
    <location>
        <begin position="26"/>
        <end position="51"/>
    </location>
</feature>
<sequence>MTQNTQQQNKKSKYHRVNPNSWSFKLFLVYDTFMVFIIVFNLFCLCMNFFLMSNLGSWFFNSIHLPDVLSFYREHLHPWVITTEAWFIIFLIVELVVRWAYAIINKHHQRWFFFPFIHWYEILAIIPHLRFLRLFRAGVIAYRLYEMGYQIIPSSIQKKALFYYRVIMEELSDRVVLTVLDGIKHELNTSTTHKDLISNVVQHHRDLFTQVLAEILQENLTKELRAERDLIAKNVGQIVSQAIEDTPELTQLLRLIPIVGSRIEQQIQSIGQRLGENITEGLISPLAYPNQSTQSKPNFYLDISNRITRIEIENNEKLDELVRSAVFESLEAIRKQVKVKQWQQIMQEQDQATE</sequence>
<name>A0A1A7R977_9GAMM</name>
<organism evidence="2 3">
    <name type="scientific">Acinetobacter gandensis</name>
    <dbReference type="NCBI Taxonomy" id="1443941"/>
    <lineage>
        <taxon>Bacteria</taxon>
        <taxon>Pseudomonadati</taxon>
        <taxon>Pseudomonadota</taxon>
        <taxon>Gammaproteobacteria</taxon>
        <taxon>Moraxellales</taxon>
        <taxon>Moraxellaceae</taxon>
        <taxon>Acinetobacter</taxon>
    </lineage>
</organism>
<keyword evidence="1" id="KW-1133">Transmembrane helix</keyword>
<reference evidence="3" key="1">
    <citation type="submission" date="2016-06" db="EMBL/GenBank/DDBJ databases">
        <authorList>
            <person name="Radolfova-Krizova L."/>
            <person name="Nemec A."/>
        </authorList>
    </citation>
    <scope>NUCLEOTIDE SEQUENCE [LARGE SCALE GENOMIC DNA]</scope>
    <source>
        <strain evidence="3">ANC 4275</strain>
    </source>
</reference>
<dbReference type="AlphaFoldDB" id="A0A1A7R977"/>
<feature type="transmembrane region" description="Helical" evidence="1">
    <location>
        <begin position="85"/>
        <end position="104"/>
    </location>
</feature>
<proteinExistence type="predicted"/>
<accession>A0A1A7R977</accession>
<dbReference type="STRING" id="1443941.A9J31_07910"/>
<feature type="transmembrane region" description="Helical" evidence="1">
    <location>
        <begin position="111"/>
        <end position="129"/>
    </location>
</feature>
<evidence type="ECO:0000256" key="1">
    <source>
        <dbReference type="SAM" id="Phobius"/>
    </source>
</evidence>
<dbReference type="OrthoDB" id="974877at2"/>
<dbReference type="Proteomes" id="UP000185753">
    <property type="component" value="Unassembled WGS sequence"/>
</dbReference>